<sequence>MSSGAISSECGERQCALDLQLKEGKDEAITSGHFNLVWPIEKQSTTSESQESEGDREDESSVAKNSKKNTSNIKGALIDYEQHPAKQLKISSEQSLTTISHSIDIHSTQRAISLTGFSDGIYYAQLFDNNDQPVSNQVKVTVEHHSMTKVWIIFTSGAVLFLILIGYMVTKVFRHKEEA</sequence>
<keyword evidence="2" id="KW-0812">Transmembrane</keyword>
<dbReference type="EMBL" id="BAABFU010000001">
    <property type="protein sequence ID" value="GAA4343844.1"/>
    <property type="molecule type" value="Genomic_DNA"/>
</dbReference>
<proteinExistence type="predicted"/>
<organism evidence="3 4">
    <name type="scientific">Kangiella taiwanensis</name>
    <dbReference type="NCBI Taxonomy" id="1079179"/>
    <lineage>
        <taxon>Bacteria</taxon>
        <taxon>Pseudomonadati</taxon>
        <taxon>Pseudomonadota</taxon>
        <taxon>Gammaproteobacteria</taxon>
        <taxon>Kangiellales</taxon>
        <taxon>Kangiellaceae</taxon>
        <taxon>Kangiella</taxon>
    </lineage>
</organism>
<evidence type="ECO:0000313" key="4">
    <source>
        <dbReference type="Proteomes" id="UP001501294"/>
    </source>
</evidence>
<name>A0ABP8HST2_9GAMM</name>
<evidence type="ECO:0000256" key="2">
    <source>
        <dbReference type="SAM" id="Phobius"/>
    </source>
</evidence>
<keyword evidence="2" id="KW-1133">Transmembrane helix</keyword>
<accession>A0ABP8HST2</accession>
<feature type="compositionally biased region" description="Acidic residues" evidence="1">
    <location>
        <begin position="50"/>
        <end position="60"/>
    </location>
</feature>
<feature type="transmembrane region" description="Helical" evidence="2">
    <location>
        <begin position="150"/>
        <end position="169"/>
    </location>
</feature>
<protein>
    <submittedName>
        <fullName evidence="3">Uncharacterized protein</fullName>
    </submittedName>
</protein>
<feature type="region of interest" description="Disordered" evidence="1">
    <location>
        <begin position="40"/>
        <end position="67"/>
    </location>
</feature>
<evidence type="ECO:0000256" key="1">
    <source>
        <dbReference type="SAM" id="MobiDB-lite"/>
    </source>
</evidence>
<keyword evidence="2" id="KW-0472">Membrane</keyword>
<gene>
    <name evidence="3" type="ORF">GCM10023150_02680</name>
</gene>
<comment type="caution">
    <text evidence="3">The sequence shown here is derived from an EMBL/GenBank/DDBJ whole genome shotgun (WGS) entry which is preliminary data.</text>
</comment>
<keyword evidence="4" id="KW-1185">Reference proteome</keyword>
<dbReference type="Proteomes" id="UP001501294">
    <property type="component" value="Unassembled WGS sequence"/>
</dbReference>
<evidence type="ECO:0000313" key="3">
    <source>
        <dbReference type="EMBL" id="GAA4343844.1"/>
    </source>
</evidence>
<reference evidence="4" key="1">
    <citation type="journal article" date="2019" name="Int. J. Syst. Evol. Microbiol.">
        <title>The Global Catalogue of Microorganisms (GCM) 10K type strain sequencing project: providing services to taxonomists for standard genome sequencing and annotation.</title>
        <authorList>
            <consortium name="The Broad Institute Genomics Platform"/>
            <consortium name="The Broad Institute Genome Sequencing Center for Infectious Disease"/>
            <person name="Wu L."/>
            <person name="Ma J."/>
        </authorList>
    </citation>
    <scope>NUCLEOTIDE SEQUENCE [LARGE SCALE GENOMIC DNA]</scope>
    <source>
        <strain evidence="4">JCM 17727</strain>
    </source>
</reference>